<organism evidence="10 11">
    <name type="scientific">Microlunatus endophyticus</name>
    <dbReference type="NCBI Taxonomy" id="1716077"/>
    <lineage>
        <taxon>Bacteria</taxon>
        <taxon>Bacillati</taxon>
        <taxon>Actinomycetota</taxon>
        <taxon>Actinomycetes</taxon>
        <taxon>Propionibacteriales</taxon>
        <taxon>Propionibacteriaceae</taxon>
        <taxon>Microlunatus</taxon>
    </lineage>
</organism>
<dbReference type="Gene3D" id="1.20.1250.20">
    <property type="entry name" value="MFS general substrate transporter like domains"/>
    <property type="match status" value="1"/>
</dbReference>
<dbReference type="SUPFAM" id="SSF103473">
    <property type="entry name" value="MFS general substrate transporter"/>
    <property type="match status" value="2"/>
</dbReference>
<name>A0A917VZB5_9ACTN</name>
<dbReference type="InterPro" id="IPR036259">
    <property type="entry name" value="MFS_trans_sf"/>
</dbReference>
<comment type="subcellular location">
    <subcellularLocation>
        <location evidence="1">Cell membrane</location>
        <topology evidence="1">Multi-pass membrane protein</topology>
    </subcellularLocation>
</comment>
<comment type="similarity">
    <text evidence="2">Belongs to the major facilitator superfamily. EmrB family.</text>
</comment>
<keyword evidence="11" id="KW-1185">Reference proteome</keyword>
<dbReference type="AlphaFoldDB" id="A0A917VZB5"/>
<reference evidence="10" key="1">
    <citation type="journal article" date="2014" name="Int. J. Syst. Evol. Microbiol.">
        <title>Complete genome sequence of Corynebacterium casei LMG S-19264T (=DSM 44701T), isolated from a smear-ripened cheese.</title>
        <authorList>
            <consortium name="US DOE Joint Genome Institute (JGI-PGF)"/>
            <person name="Walter F."/>
            <person name="Albersmeier A."/>
            <person name="Kalinowski J."/>
            <person name="Ruckert C."/>
        </authorList>
    </citation>
    <scope>NUCLEOTIDE SEQUENCE</scope>
    <source>
        <strain evidence="10">CGMCC 4.7306</strain>
    </source>
</reference>
<keyword evidence="5 8" id="KW-0812">Transmembrane</keyword>
<keyword evidence="3" id="KW-0813">Transport</keyword>
<keyword evidence="7 8" id="KW-0472">Membrane</keyword>
<evidence type="ECO:0000256" key="1">
    <source>
        <dbReference type="ARBA" id="ARBA00004651"/>
    </source>
</evidence>
<protein>
    <submittedName>
        <fullName evidence="10">MFS transporter</fullName>
    </submittedName>
</protein>
<accession>A0A917VZB5</accession>
<evidence type="ECO:0000256" key="6">
    <source>
        <dbReference type="ARBA" id="ARBA00022989"/>
    </source>
</evidence>
<feature type="transmembrane region" description="Helical" evidence="8">
    <location>
        <begin position="20"/>
        <end position="45"/>
    </location>
</feature>
<feature type="transmembrane region" description="Helical" evidence="8">
    <location>
        <begin position="145"/>
        <end position="168"/>
    </location>
</feature>
<feature type="transmembrane region" description="Helical" evidence="8">
    <location>
        <begin position="174"/>
        <end position="195"/>
    </location>
</feature>
<dbReference type="InterPro" id="IPR011701">
    <property type="entry name" value="MFS"/>
</dbReference>
<feature type="transmembrane region" description="Helical" evidence="8">
    <location>
        <begin position="465"/>
        <end position="484"/>
    </location>
</feature>
<comment type="caution">
    <text evidence="10">The sequence shown here is derived from an EMBL/GenBank/DDBJ whole genome shotgun (WGS) entry which is preliminary data.</text>
</comment>
<proteinExistence type="inferred from homology"/>
<keyword evidence="6 8" id="KW-1133">Transmembrane helix</keyword>
<dbReference type="NCBIfam" id="TIGR00711">
    <property type="entry name" value="efflux_EmrB"/>
    <property type="match status" value="1"/>
</dbReference>
<sequence>MAQETSILTTAAPPGRSPWPALWALVIGFFMILVDATIVSVGVPAIMRGLDTGVNSVIWVTSAYLLSYAVPLLITGRLGDRIGPKWVYLIGLAVFTLSSLWCGLAPSITILIVARVFQGLGASMMTPQTMTVITRTFPPHQRGRAMALWGAVAGIAGIVGPIAGGLLIDGPGWQWIFFINVPVGAIAFVLAMRLVPRLETHAHRFDILGVLLSAAGMFTIVFGIQEGESYDWAGWIWGLIGIGVLLMIAFVIWQRFNKAEPLVPLGLFRDRNFSLSNVAIMAVGFMIIAMQLPFMLYAQTVRGFTPTQAALLMLPNAIVGIALAPIVGRLVDLYHPRYLAGFGLLTDAVALFWASRVLQPDTPVWHLLLPLTLLGVGTAFTFGPISVSANRNLPMHQAGAGSGVFNAMRQVGSVLGSAAIAALMESRLAANLPAVPGGASVSDAEFGTLPAQLKDGFATAMSQSLLMPAGVILIGFLVAIFLVAPKHLAQGRPGGGH</sequence>
<feature type="transmembrane region" description="Helical" evidence="8">
    <location>
        <begin position="364"/>
        <end position="387"/>
    </location>
</feature>
<evidence type="ECO:0000256" key="8">
    <source>
        <dbReference type="SAM" id="Phobius"/>
    </source>
</evidence>
<gene>
    <name evidence="10" type="ORF">GCM10011575_02830</name>
</gene>
<dbReference type="PANTHER" id="PTHR42718:SF42">
    <property type="entry name" value="EXPORT PROTEIN"/>
    <property type="match status" value="1"/>
</dbReference>
<dbReference type="FunFam" id="1.20.1720.10:FF:000021">
    <property type="entry name" value="Drug resistance transporter, EmrB/QacA subfamily"/>
    <property type="match status" value="1"/>
</dbReference>
<dbReference type="Gene3D" id="1.20.1720.10">
    <property type="entry name" value="Multidrug resistance protein D"/>
    <property type="match status" value="1"/>
</dbReference>
<dbReference type="PRINTS" id="PR01036">
    <property type="entry name" value="TCRTETB"/>
</dbReference>
<evidence type="ECO:0000256" key="4">
    <source>
        <dbReference type="ARBA" id="ARBA00022475"/>
    </source>
</evidence>
<dbReference type="RefSeq" id="WP_188893383.1">
    <property type="nucleotide sequence ID" value="NZ_BMMZ01000001.1"/>
</dbReference>
<feature type="transmembrane region" description="Helical" evidence="8">
    <location>
        <begin position="309"/>
        <end position="331"/>
    </location>
</feature>
<feature type="transmembrane region" description="Helical" evidence="8">
    <location>
        <begin position="86"/>
        <end position="114"/>
    </location>
</feature>
<dbReference type="InterPro" id="IPR004638">
    <property type="entry name" value="EmrB-like"/>
</dbReference>
<evidence type="ECO:0000259" key="9">
    <source>
        <dbReference type="PROSITE" id="PS50850"/>
    </source>
</evidence>
<feature type="transmembrane region" description="Helical" evidence="8">
    <location>
        <begin position="232"/>
        <end position="253"/>
    </location>
</feature>
<dbReference type="Proteomes" id="UP000613840">
    <property type="component" value="Unassembled WGS sequence"/>
</dbReference>
<evidence type="ECO:0000313" key="10">
    <source>
        <dbReference type="EMBL" id="GGL48410.1"/>
    </source>
</evidence>
<dbReference type="InterPro" id="IPR020846">
    <property type="entry name" value="MFS_dom"/>
</dbReference>
<evidence type="ECO:0000256" key="7">
    <source>
        <dbReference type="ARBA" id="ARBA00023136"/>
    </source>
</evidence>
<feature type="transmembrane region" description="Helical" evidence="8">
    <location>
        <begin position="338"/>
        <end position="358"/>
    </location>
</feature>
<evidence type="ECO:0000256" key="5">
    <source>
        <dbReference type="ARBA" id="ARBA00022692"/>
    </source>
</evidence>
<dbReference type="PANTHER" id="PTHR42718">
    <property type="entry name" value="MAJOR FACILITATOR SUPERFAMILY MULTIDRUG TRANSPORTER MFSC"/>
    <property type="match status" value="1"/>
</dbReference>
<feature type="transmembrane region" description="Helical" evidence="8">
    <location>
        <begin position="274"/>
        <end position="297"/>
    </location>
</feature>
<dbReference type="GO" id="GO:0005886">
    <property type="term" value="C:plasma membrane"/>
    <property type="evidence" value="ECO:0007669"/>
    <property type="project" value="UniProtKB-SubCell"/>
</dbReference>
<reference evidence="10" key="2">
    <citation type="submission" date="2020-09" db="EMBL/GenBank/DDBJ databases">
        <authorList>
            <person name="Sun Q."/>
            <person name="Zhou Y."/>
        </authorList>
    </citation>
    <scope>NUCLEOTIDE SEQUENCE</scope>
    <source>
        <strain evidence="10">CGMCC 4.7306</strain>
    </source>
</reference>
<feature type="transmembrane region" description="Helical" evidence="8">
    <location>
        <begin position="207"/>
        <end position="226"/>
    </location>
</feature>
<evidence type="ECO:0000256" key="3">
    <source>
        <dbReference type="ARBA" id="ARBA00022448"/>
    </source>
</evidence>
<evidence type="ECO:0000313" key="11">
    <source>
        <dbReference type="Proteomes" id="UP000613840"/>
    </source>
</evidence>
<evidence type="ECO:0000256" key="2">
    <source>
        <dbReference type="ARBA" id="ARBA00008537"/>
    </source>
</evidence>
<feature type="transmembrane region" description="Helical" evidence="8">
    <location>
        <begin position="57"/>
        <end position="74"/>
    </location>
</feature>
<feature type="domain" description="Major facilitator superfamily (MFS) profile" evidence="9">
    <location>
        <begin position="21"/>
        <end position="487"/>
    </location>
</feature>
<dbReference type="CDD" id="cd17503">
    <property type="entry name" value="MFS_LmrB_MDR_like"/>
    <property type="match status" value="1"/>
</dbReference>
<dbReference type="GO" id="GO:0022857">
    <property type="term" value="F:transmembrane transporter activity"/>
    <property type="evidence" value="ECO:0007669"/>
    <property type="project" value="InterPro"/>
</dbReference>
<keyword evidence="4" id="KW-1003">Cell membrane</keyword>
<dbReference type="Pfam" id="PF07690">
    <property type="entry name" value="MFS_1"/>
    <property type="match status" value="1"/>
</dbReference>
<dbReference type="PROSITE" id="PS50850">
    <property type="entry name" value="MFS"/>
    <property type="match status" value="1"/>
</dbReference>
<dbReference type="EMBL" id="BMMZ01000001">
    <property type="protein sequence ID" value="GGL48410.1"/>
    <property type="molecule type" value="Genomic_DNA"/>
</dbReference>